<dbReference type="PANTHER" id="PTHR34978:SF3">
    <property type="entry name" value="SLR0241 PROTEIN"/>
    <property type="match status" value="1"/>
</dbReference>
<evidence type="ECO:0000256" key="1">
    <source>
        <dbReference type="SAM" id="MobiDB-lite"/>
    </source>
</evidence>
<comment type="caution">
    <text evidence="5">The sequence shown here is derived from an EMBL/GenBank/DDBJ whole genome shotgun (WGS) entry which is preliminary data.</text>
</comment>
<reference evidence="5 7" key="2">
    <citation type="submission" date="2018-10" db="EMBL/GenBank/DDBJ databases">
        <title>Genomic Encyclopedia of Archaeal and Bacterial Type Strains, Phase II (KMG-II): from individual species to whole genera.</title>
        <authorList>
            <person name="Goeker M."/>
        </authorList>
    </citation>
    <scope>NUCLEOTIDE SEQUENCE [LARGE SCALE GENOMIC DNA]</scope>
    <source>
        <strain evidence="5 7">DSM 21886</strain>
    </source>
</reference>
<dbReference type="Gene3D" id="3.30.2010.10">
    <property type="entry name" value="Metalloproteases ('zincins'), catalytic domain"/>
    <property type="match status" value="1"/>
</dbReference>
<feature type="transmembrane region" description="Helical" evidence="2">
    <location>
        <begin position="223"/>
        <end position="245"/>
    </location>
</feature>
<feature type="transmembrane region" description="Helical" evidence="2">
    <location>
        <begin position="12"/>
        <end position="36"/>
    </location>
</feature>
<dbReference type="EMBL" id="RCCB01000011">
    <property type="protein sequence ID" value="RLJ30391.1"/>
    <property type="molecule type" value="Genomic_DNA"/>
</dbReference>
<keyword evidence="6" id="KW-1185">Reference proteome</keyword>
<dbReference type="Pfam" id="PF05569">
    <property type="entry name" value="Peptidase_M56"/>
    <property type="match status" value="1"/>
</dbReference>
<dbReference type="AlphaFoldDB" id="A0A497UHR4"/>
<keyword evidence="2" id="KW-0472">Membrane</keyword>
<reference evidence="4 6" key="1">
    <citation type="submission" date="2017-12" db="EMBL/GenBank/DDBJ databases">
        <title>Genomic Encyclopedia of Type Strains, Phase III (KMG-III): the genomes of soil and plant-associated and newly described type strains.</title>
        <authorList>
            <person name="Whitman W."/>
        </authorList>
    </citation>
    <scope>NUCLEOTIDE SEQUENCE [LARGE SCALE GENOMIC DNA]</scope>
    <source>
        <strain evidence="4 6">IP-10</strain>
    </source>
</reference>
<dbReference type="EMBL" id="PJND01000008">
    <property type="protein sequence ID" value="PKW20970.1"/>
    <property type="molecule type" value="Genomic_DNA"/>
</dbReference>
<feature type="transmembrane region" description="Helical" evidence="2">
    <location>
        <begin position="113"/>
        <end position="133"/>
    </location>
</feature>
<dbReference type="Proteomes" id="UP000233767">
    <property type="component" value="Unassembled WGS sequence"/>
</dbReference>
<keyword evidence="2" id="KW-1133">Transmembrane helix</keyword>
<evidence type="ECO:0000313" key="4">
    <source>
        <dbReference type="EMBL" id="PKW20970.1"/>
    </source>
</evidence>
<feature type="domain" description="Peptidase M56" evidence="3">
    <location>
        <begin position="32"/>
        <end position="284"/>
    </location>
</feature>
<evidence type="ECO:0000313" key="5">
    <source>
        <dbReference type="EMBL" id="RLJ30391.1"/>
    </source>
</evidence>
<proteinExistence type="predicted"/>
<dbReference type="PANTHER" id="PTHR34978">
    <property type="entry name" value="POSSIBLE SENSOR-TRANSDUCER PROTEIN BLAR"/>
    <property type="match status" value="1"/>
</dbReference>
<feature type="transmembrane region" description="Helical" evidence="2">
    <location>
        <begin position="48"/>
        <end position="66"/>
    </location>
</feature>
<feature type="region of interest" description="Disordered" evidence="1">
    <location>
        <begin position="403"/>
        <end position="429"/>
    </location>
</feature>
<dbReference type="InterPro" id="IPR052173">
    <property type="entry name" value="Beta-lactam_resp_regulator"/>
</dbReference>
<accession>A0A497UHR4</accession>
<evidence type="ECO:0000256" key="2">
    <source>
        <dbReference type="SAM" id="Phobius"/>
    </source>
</evidence>
<dbReference type="InterPro" id="IPR008756">
    <property type="entry name" value="Peptidase_M56"/>
</dbReference>
<evidence type="ECO:0000313" key="7">
    <source>
        <dbReference type="Proteomes" id="UP000275027"/>
    </source>
</evidence>
<sequence>MIMPNENILKAISWTLIHSVWQGLVLAILAGLVIVFTRKSKAAIRYNVLSGLFVMFLIAVGFTFNYEYHQEIAIEPDAIMIAGTNPELQNTFTGPSAIAPDYFEESISYLNQYATTIVVVWFLIFAIKCFGIFRNLTHVYRIRNYKVHNAPEFWSSKVADLSKKLGISKPIVLLESQLVKVPSVTGFFKPIILVPVGLLSHLPQDQIEAILLHELAHIRRKDYFINLLQSFAEILFFFNPGVLWISSLIKDERENCCDDIAVTITQSKSKFIHALVSFQEYNMKQNELALGFGKNKNQLLARAKRIIQDNNKSLNTVEKTFLSVCIIIMLTFSLACSNTKATTAKTAEKENKVEIAYLKGLTRAKLSEGEEIRQAEIAAQEAHKAAEIAKVEAEAAKVKAETAKDEAQKAQQQGTLSDDEAKQYEAEASQAQVEFEKAKKEHEIAMKEHEIAMEEHDKAMKKHGIAMKEHEKVQKEDKKVWKEHEKAMKKHKKAMEEHEKAMIQAEKDRKSVGTTYQIVRPMTFEEAQKSGICVITDKIKADNALVKKLKENDELLVIKMKEKDKLLVEKMVQADALKEKRDLWLIDQKAKFRLKKAEMIEIKKIKQLDLQKIKFSKDSLLKVYKENWGQKTGSTDVPNRNGQIIPVLTKERAIANLNNPSYKLNSDNIIFYGEAVIGNTYTKPTKYLKPNSSALYYNFDSANQNLKDAVKPVKS</sequence>
<keyword evidence="2" id="KW-0812">Transmembrane</keyword>
<gene>
    <name evidence="4" type="ORF">B0G92_2250</name>
    <name evidence="5" type="ORF">CLV50_1800</name>
</gene>
<dbReference type="Proteomes" id="UP000275027">
    <property type="component" value="Unassembled WGS sequence"/>
</dbReference>
<protein>
    <submittedName>
        <fullName evidence="5">BlaR1 peptidase M56</fullName>
    </submittedName>
</protein>
<evidence type="ECO:0000259" key="3">
    <source>
        <dbReference type="Pfam" id="PF05569"/>
    </source>
</evidence>
<name>A0A497UHR4_9FLAO</name>
<dbReference type="RefSeq" id="WP_101472246.1">
    <property type="nucleotide sequence ID" value="NZ_PJND01000008.1"/>
</dbReference>
<organism evidence="5 7">
    <name type="scientific">Flavobacterium lindanitolerans</name>
    <dbReference type="NCBI Taxonomy" id="428988"/>
    <lineage>
        <taxon>Bacteria</taxon>
        <taxon>Pseudomonadati</taxon>
        <taxon>Bacteroidota</taxon>
        <taxon>Flavobacteriia</taxon>
        <taxon>Flavobacteriales</taxon>
        <taxon>Flavobacteriaceae</taxon>
        <taxon>Flavobacterium</taxon>
    </lineage>
</organism>
<evidence type="ECO:0000313" key="6">
    <source>
        <dbReference type="Proteomes" id="UP000233767"/>
    </source>
</evidence>
<dbReference type="CDD" id="cd07341">
    <property type="entry name" value="M56_BlaR1_MecR1_like"/>
    <property type="match status" value="1"/>
</dbReference>